<comment type="caution">
    <text evidence="1">The sequence shown here is derived from an EMBL/GenBank/DDBJ whole genome shotgun (WGS) entry which is preliminary data.</text>
</comment>
<accession>A0ACC2JUA0</accession>
<gene>
    <name evidence="1" type="ORF">O1611_g2865</name>
</gene>
<dbReference type="EMBL" id="JAPUUL010000429">
    <property type="protein sequence ID" value="KAJ8130763.1"/>
    <property type="molecule type" value="Genomic_DNA"/>
</dbReference>
<dbReference type="Proteomes" id="UP001153332">
    <property type="component" value="Unassembled WGS sequence"/>
</dbReference>
<sequence length="407" mass="44718">MESLSPPIPEGRSRLFKYKMLDGRERSLLRTPAAGSLYSVLDSHATVKLFTRPIQWTDMHTHLLGCRFVRLPLEEPITPPSSGSTSPSSPPPSSPSQILKAPNILAEIREQLRLLMSAERSNASKNKAIINILSRLYPETLSSPMENLSLGLDVGDLRYPSMVTCPVTWGHGNIDEQSFNSGTTIPASRESSPVASMTEGPAINTSPMLAYYSQGQLNYLRRSMYQNYGSPNGGFNCAGHRLGVLCAKKLQAKNPNEDAYFLAMIIAMAQESARKTLFYRDFKARVLSVSQDEKAFLVYTATVPIGFLTKFRAPLAAPTGYSGIKIEYTKVPVYPVLGLRERLGEALGSDVVGDLDNALVNCQGESVPTSGRRAPKRPLPVVSNASFSENREPPPSRTLSRKKRRLV</sequence>
<protein>
    <submittedName>
        <fullName evidence="1">Uncharacterized protein</fullName>
    </submittedName>
</protein>
<organism evidence="1 2">
    <name type="scientific">Lasiodiplodia mahajangana</name>
    <dbReference type="NCBI Taxonomy" id="1108764"/>
    <lineage>
        <taxon>Eukaryota</taxon>
        <taxon>Fungi</taxon>
        <taxon>Dikarya</taxon>
        <taxon>Ascomycota</taxon>
        <taxon>Pezizomycotina</taxon>
        <taxon>Dothideomycetes</taxon>
        <taxon>Dothideomycetes incertae sedis</taxon>
        <taxon>Botryosphaeriales</taxon>
        <taxon>Botryosphaeriaceae</taxon>
        <taxon>Lasiodiplodia</taxon>
    </lineage>
</organism>
<reference evidence="1" key="1">
    <citation type="submission" date="2022-12" db="EMBL/GenBank/DDBJ databases">
        <title>Genome Sequence of Lasiodiplodia mahajangana.</title>
        <authorList>
            <person name="Buettner E."/>
        </authorList>
    </citation>
    <scope>NUCLEOTIDE SEQUENCE</scope>
    <source>
        <strain evidence="1">VT137</strain>
    </source>
</reference>
<evidence type="ECO:0000313" key="1">
    <source>
        <dbReference type="EMBL" id="KAJ8130763.1"/>
    </source>
</evidence>
<proteinExistence type="predicted"/>
<name>A0ACC2JUA0_9PEZI</name>
<keyword evidence="2" id="KW-1185">Reference proteome</keyword>
<evidence type="ECO:0000313" key="2">
    <source>
        <dbReference type="Proteomes" id="UP001153332"/>
    </source>
</evidence>